<dbReference type="EMBL" id="CAXDID020001055">
    <property type="protein sequence ID" value="CAL6116657.1"/>
    <property type="molecule type" value="Genomic_DNA"/>
</dbReference>
<dbReference type="EMBL" id="CAXDID020000412">
    <property type="protein sequence ID" value="CAL6088882.1"/>
    <property type="molecule type" value="Genomic_DNA"/>
</dbReference>
<organism evidence="4">
    <name type="scientific">Hexamita inflata</name>
    <dbReference type="NCBI Taxonomy" id="28002"/>
    <lineage>
        <taxon>Eukaryota</taxon>
        <taxon>Metamonada</taxon>
        <taxon>Diplomonadida</taxon>
        <taxon>Hexamitidae</taxon>
        <taxon>Hexamitinae</taxon>
        <taxon>Hexamita</taxon>
    </lineage>
</organism>
<evidence type="ECO:0000313" key="6">
    <source>
        <dbReference type="EMBL" id="CAL6088882.1"/>
    </source>
</evidence>
<evidence type="ECO:0000256" key="1">
    <source>
        <dbReference type="SAM" id="MobiDB-lite"/>
    </source>
</evidence>
<protein>
    <submittedName>
        <fullName evidence="5">Hypothetical_protein</fullName>
    </submittedName>
</protein>
<dbReference type="Proteomes" id="UP001642409">
    <property type="component" value="Unassembled WGS sequence"/>
</dbReference>
<sequence length="99" mass="11812">MEYQKQFIQQQRAKEDIKAAKPRKKLIYHQQYTSKLGICKIKQTKKEPRNLIKLMKPISKATTKQCQYIEPTSRANRMEQRATRTRQNWSEQLPAKTCT</sequence>
<dbReference type="EMBL" id="CATOUU010000612">
    <property type="protein sequence ID" value="CAI9935400.1"/>
    <property type="molecule type" value="Genomic_DNA"/>
</dbReference>
<dbReference type="EMBL" id="CAXDID020000412">
    <property type="protein sequence ID" value="CAL6088877.1"/>
    <property type="molecule type" value="Genomic_DNA"/>
</dbReference>
<dbReference type="EMBL" id="CATOUU010001151">
    <property type="protein sequence ID" value="CAI9974576.1"/>
    <property type="molecule type" value="Genomic_DNA"/>
</dbReference>
<evidence type="ECO:0000313" key="8">
    <source>
        <dbReference type="Proteomes" id="UP001642409"/>
    </source>
</evidence>
<evidence type="ECO:0000313" key="4">
    <source>
        <dbReference type="EMBL" id="CAI9974581.1"/>
    </source>
</evidence>
<gene>
    <name evidence="2" type="ORF">HINF_LOCUS23045</name>
    <name evidence="3" type="ORF">HINF_LOCUS62221</name>
    <name evidence="4" type="ORF">HINF_LOCUS62226</name>
    <name evidence="5" type="ORF">HINF_LOCUS64362</name>
    <name evidence="6" type="ORF">HINF_LOCUS64367</name>
    <name evidence="7" type="ORF">HINF_LOCUS79144</name>
</gene>
<feature type="compositionally biased region" description="Polar residues" evidence="1">
    <location>
        <begin position="1"/>
        <end position="11"/>
    </location>
</feature>
<feature type="region of interest" description="Disordered" evidence="1">
    <location>
        <begin position="1"/>
        <end position="20"/>
    </location>
</feature>
<comment type="caution">
    <text evidence="4">The sequence shown here is derived from an EMBL/GenBank/DDBJ whole genome shotgun (WGS) entry which is preliminary data.</text>
</comment>
<dbReference type="EMBL" id="CATOUU010001151">
    <property type="protein sequence ID" value="CAI9974581.1"/>
    <property type="molecule type" value="Genomic_DNA"/>
</dbReference>
<proteinExistence type="predicted"/>
<dbReference type="AlphaFoldDB" id="A0AA86RAU8"/>
<evidence type="ECO:0000313" key="3">
    <source>
        <dbReference type="EMBL" id="CAI9974576.1"/>
    </source>
</evidence>
<evidence type="ECO:0000313" key="5">
    <source>
        <dbReference type="EMBL" id="CAL6088877.1"/>
    </source>
</evidence>
<feature type="region of interest" description="Disordered" evidence="1">
    <location>
        <begin position="73"/>
        <end position="99"/>
    </location>
</feature>
<name>A0AA86RAU8_9EUKA</name>
<evidence type="ECO:0000313" key="2">
    <source>
        <dbReference type="EMBL" id="CAI9935400.1"/>
    </source>
</evidence>
<reference evidence="4" key="1">
    <citation type="submission" date="2023-06" db="EMBL/GenBank/DDBJ databases">
        <authorList>
            <person name="Kurt Z."/>
        </authorList>
    </citation>
    <scope>NUCLEOTIDE SEQUENCE</scope>
</reference>
<keyword evidence="8" id="KW-1185">Reference proteome</keyword>
<accession>A0AA86RAU8</accession>
<reference evidence="5 8" key="2">
    <citation type="submission" date="2024-07" db="EMBL/GenBank/DDBJ databases">
        <authorList>
            <person name="Akdeniz Z."/>
        </authorList>
    </citation>
    <scope>NUCLEOTIDE SEQUENCE [LARGE SCALE GENOMIC DNA]</scope>
</reference>
<evidence type="ECO:0000313" key="7">
    <source>
        <dbReference type="EMBL" id="CAL6116657.1"/>
    </source>
</evidence>